<reference evidence="3 4" key="1">
    <citation type="submission" date="2015-12" db="EMBL/GenBank/DDBJ databases">
        <title>Dictyostelia acquired genes for synthesis and detection of signals that induce cell-type specialization by lateral gene transfer from prokaryotes.</title>
        <authorList>
            <person name="Gloeckner G."/>
            <person name="Schaap P."/>
        </authorList>
    </citation>
    <scope>NUCLEOTIDE SEQUENCE [LARGE SCALE GENOMIC DNA]</scope>
    <source>
        <strain evidence="3 4">TK</strain>
    </source>
</reference>
<dbReference type="AlphaFoldDB" id="A0A152A3L4"/>
<evidence type="ECO:0000256" key="2">
    <source>
        <dbReference type="SAM" id="SignalP"/>
    </source>
</evidence>
<organism evidence="3 4">
    <name type="scientific">Tieghemostelium lacteum</name>
    <name type="common">Slime mold</name>
    <name type="synonym">Dictyostelium lacteum</name>
    <dbReference type="NCBI Taxonomy" id="361077"/>
    <lineage>
        <taxon>Eukaryota</taxon>
        <taxon>Amoebozoa</taxon>
        <taxon>Evosea</taxon>
        <taxon>Eumycetozoa</taxon>
        <taxon>Dictyostelia</taxon>
        <taxon>Dictyosteliales</taxon>
        <taxon>Raperosteliaceae</taxon>
        <taxon>Tieghemostelium</taxon>
    </lineage>
</organism>
<feature type="compositionally biased region" description="Low complexity" evidence="1">
    <location>
        <begin position="73"/>
        <end position="94"/>
    </location>
</feature>
<sequence>MNRNNLVLVVLLFLGLLCCSVLSTNIPTPSDMKDQHYTGSYSCTTGSGSGAQKSDMKDQHYCTGVATADMTSTASASTAGTTGATGAPTGAPTPNSESGGNSDWTTASSTAGYSSHHGLDFNQVNNNKK</sequence>
<evidence type="ECO:0000313" key="3">
    <source>
        <dbReference type="EMBL" id="KYR00687.1"/>
    </source>
</evidence>
<feature type="chain" id="PRO_5007593571" evidence="2">
    <location>
        <begin position="24"/>
        <end position="129"/>
    </location>
</feature>
<comment type="caution">
    <text evidence="3">The sequence shown here is derived from an EMBL/GenBank/DDBJ whole genome shotgun (WGS) entry which is preliminary data.</text>
</comment>
<keyword evidence="2" id="KW-0732">Signal</keyword>
<proteinExistence type="predicted"/>
<keyword evidence="4" id="KW-1185">Reference proteome</keyword>
<feature type="region of interest" description="Disordered" evidence="1">
    <location>
        <begin position="73"/>
        <end position="129"/>
    </location>
</feature>
<gene>
    <name evidence="3" type="ORF">DLAC_11529</name>
</gene>
<evidence type="ECO:0000313" key="4">
    <source>
        <dbReference type="Proteomes" id="UP000076078"/>
    </source>
</evidence>
<dbReference type="InParanoid" id="A0A152A3L4"/>
<accession>A0A152A3L4</accession>
<dbReference type="EMBL" id="LODT01000013">
    <property type="protein sequence ID" value="KYR00687.1"/>
    <property type="molecule type" value="Genomic_DNA"/>
</dbReference>
<name>A0A152A3L4_TIELA</name>
<feature type="compositionally biased region" description="Polar residues" evidence="1">
    <location>
        <begin position="95"/>
        <end position="113"/>
    </location>
</feature>
<dbReference type="Proteomes" id="UP000076078">
    <property type="component" value="Unassembled WGS sequence"/>
</dbReference>
<protein>
    <submittedName>
        <fullName evidence="3">Uncharacterized protein</fullName>
    </submittedName>
</protein>
<evidence type="ECO:0000256" key="1">
    <source>
        <dbReference type="SAM" id="MobiDB-lite"/>
    </source>
</evidence>
<feature type="signal peptide" evidence="2">
    <location>
        <begin position="1"/>
        <end position="23"/>
    </location>
</feature>